<evidence type="ECO:0000313" key="2">
    <source>
        <dbReference type="EMBL" id="RCX17265.1"/>
    </source>
</evidence>
<evidence type="ECO:0000256" key="1">
    <source>
        <dbReference type="SAM" id="Phobius"/>
    </source>
</evidence>
<reference evidence="2 3" key="1">
    <citation type="submission" date="2018-07" db="EMBL/GenBank/DDBJ databases">
        <title>Genomic Encyclopedia of Type Strains, Phase IV (KMG-IV): sequencing the most valuable type-strain genomes for metagenomic binning, comparative biology and taxonomic classification.</title>
        <authorList>
            <person name="Goeker M."/>
        </authorList>
    </citation>
    <scope>NUCLEOTIDE SEQUENCE [LARGE SCALE GENOMIC DNA]</scope>
    <source>
        <strain evidence="2 3">DSM 27016</strain>
    </source>
</reference>
<dbReference type="EMBL" id="QPJT01000008">
    <property type="protein sequence ID" value="RCX17265.1"/>
    <property type="molecule type" value="Genomic_DNA"/>
</dbReference>
<keyword evidence="3" id="KW-1185">Reference proteome</keyword>
<accession>A0A369B7H5</accession>
<dbReference type="InterPro" id="IPR046033">
    <property type="entry name" value="DUF5991"/>
</dbReference>
<sequence length="170" mass="19594">MYILKKLSIIMAITITISMLMIGCSRTVVPENSAEDKISNNSNNASKQQDNLLLKSWAGNYVFSEFAPPNQNMFYRFSVYEENGEYYADINIDGFQTIIRLKAKVLGDEEAIKLAFYKYLPDNISEQFMEGDVLLSFEKKNSKLYTFWGKIQPILEQNTKSGEIYFELES</sequence>
<evidence type="ECO:0000313" key="3">
    <source>
        <dbReference type="Proteomes" id="UP000253034"/>
    </source>
</evidence>
<dbReference type="Pfam" id="PF19453">
    <property type="entry name" value="DUF5991"/>
    <property type="match status" value="1"/>
</dbReference>
<keyword evidence="1" id="KW-0812">Transmembrane</keyword>
<protein>
    <recommendedName>
        <fullName evidence="4">Lipoprotein</fullName>
    </recommendedName>
</protein>
<keyword evidence="1" id="KW-0472">Membrane</keyword>
<name>A0A369B7H5_9FIRM</name>
<organism evidence="2 3">
    <name type="scientific">Anaerobacterium chartisolvens</name>
    <dbReference type="NCBI Taxonomy" id="1297424"/>
    <lineage>
        <taxon>Bacteria</taxon>
        <taxon>Bacillati</taxon>
        <taxon>Bacillota</taxon>
        <taxon>Clostridia</taxon>
        <taxon>Eubacteriales</taxon>
        <taxon>Oscillospiraceae</taxon>
        <taxon>Anaerobacterium</taxon>
    </lineage>
</organism>
<comment type="caution">
    <text evidence="2">The sequence shown here is derived from an EMBL/GenBank/DDBJ whole genome shotgun (WGS) entry which is preliminary data.</text>
</comment>
<dbReference type="AlphaFoldDB" id="A0A369B7H5"/>
<dbReference type="Proteomes" id="UP000253034">
    <property type="component" value="Unassembled WGS sequence"/>
</dbReference>
<gene>
    <name evidence="2" type="ORF">DFR58_108160</name>
</gene>
<evidence type="ECO:0008006" key="4">
    <source>
        <dbReference type="Google" id="ProtNLM"/>
    </source>
</evidence>
<feature type="transmembrane region" description="Helical" evidence="1">
    <location>
        <begin position="7"/>
        <end position="29"/>
    </location>
</feature>
<dbReference type="PROSITE" id="PS51257">
    <property type="entry name" value="PROKAR_LIPOPROTEIN"/>
    <property type="match status" value="1"/>
</dbReference>
<proteinExistence type="predicted"/>
<dbReference type="RefSeq" id="WP_114297496.1">
    <property type="nucleotide sequence ID" value="NZ_QPJT01000008.1"/>
</dbReference>
<keyword evidence="1" id="KW-1133">Transmembrane helix</keyword>
<dbReference type="OrthoDB" id="2088315at2"/>